<dbReference type="CDD" id="cd06259">
    <property type="entry name" value="YdcF-like"/>
    <property type="match status" value="1"/>
</dbReference>
<evidence type="ECO:0000313" key="3">
    <source>
        <dbReference type="EMBL" id="GGF10485.1"/>
    </source>
</evidence>
<comment type="caution">
    <text evidence="3">The sequence shown here is derived from an EMBL/GenBank/DDBJ whole genome shotgun (WGS) entry which is preliminary data.</text>
</comment>
<dbReference type="PANTHER" id="PTHR30336">
    <property type="entry name" value="INNER MEMBRANE PROTEIN, PROBABLE PERMEASE"/>
    <property type="match status" value="1"/>
</dbReference>
<keyword evidence="1" id="KW-1133">Transmembrane helix</keyword>
<keyword evidence="4" id="KW-1185">Reference proteome</keyword>
<dbReference type="EMBL" id="BMHT01000003">
    <property type="protein sequence ID" value="GGF10485.1"/>
    <property type="molecule type" value="Genomic_DNA"/>
</dbReference>
<proteinExistence type="predicted"/>
<evidence type="ECO:0000256" key="1">
    <source>
        <dbReference type="SAM" id="Phobius"/>
    </source>
</evidence>
<dbReference type="PANTHER" id="PTHR30336:SF4">
    <property type="entry name" value="ENVELOPE BIOGENESIS FACTOR ELYC"/>
    <property type="match status" value="1"/>
</dbReference>
<dbReference type="InterPro" id="IPR003848">
    <property type="entry name" value="DUF218"/>
</dbReference>
<keyword evidence="1" id="KW-0472">Membrane</keyword>
<feature type="transmembrane region" description="Helical" evidence="1">
    <location>
        <begin position="12"/>
        <end position="29"/>
    </location>
</feature>
<sequence>MFFLLSKLLYYAVMPATWMVVLLVAALLARQPRWRKRFVVAALVLTVIGTNAGLANLALLAWELPPVPLRTIAPHDAGILLTGMANTHKSPHDRVYISSAADRLTHTLWLYRTHRIRRIIVSGGSGDVDKRVHTEAEEVNTLLRLSGVPQADILLEDRSRNTRENALYTKELLAKHPEIKSLVLVTSAFHERRALGCFHRVGLHPTPFPVDFRTTDPEDSAAGYWPIPEAGALVTWSLLIHELTGYVTYKLMGYC</sequence>
<evidence type="ECO:0000259" key="2">
    <source>
        <dbReference type="Pfam" id="PF02698"/>
    </source>
</evidence>
<organism evidence="3 4">
    <name type="scientific">Hymenobacter cavernae</name>
    <dbReference type="NCBI Taxonomy" id="2044852"/>
    <lineage>
        <taxon>Bacteria</taxon>
        <taxon>Pseudomonadati</taxon>
        <taxon>Bacteroidota</taxon>
        <taxon>Cytophagia</taxon>
        <taxon>Cytophagales</taxon>
        <taxon>Hymenobacteraceae</taxon>
        <taxon>Hymenobacter</taxon>
    </lineage>
</organism>
<dbReference type="InterPro" id="IPR014729">
    <property type="entry name" value="Rossmann-like_a/b/a_fold"/>
</dbReference>
<accession>A0ABQ1U5I0</accession>
<feature type="transmembrane region" description="Helical" evidence="1">
    <location>
        <begin position="38"/>
        <end position="62"/>
    </location>
</feature>
<dbReference type="Gene3D" id="3.40.50.620">
    <property type="entry name" value="HUPs"/>
    <property type="match status" value="1"/>
</dbReference>
<evidence type="ECO:0000313" key="4">
    <source>
        <dbReference type="Proteomes" id="UP000632273"/>
    </source>
</evidence>
<protein>
    <recommendedName>
        <fullName evidence="2">DUF218 domain-containing protein</fullName>
    </recommendedName>
</protein>
<dbReference type="Pfam" id="PF02698">
    <property type="entry name" value="DUF218"/>
    <property type="match status" value="1"/>
</dbReference>
<keyword evidence="1" id="KW-0812">Transmembrane</keyword>
<dbReference type="InterPro" id="IPR051599">
    <property type="entry name" value="Cell_Envelope_Assoc"/>
</dbReference>
<name>A0ABQ1U5I0_9BACT</name>
<dbReference type="Proteomes" id="UP000632273">
    <property type="component" value="Unassembled WGS sequence"/>
</dbReference>
<reference evidence="4" key="1">
    <citation type="journal article" date="2019" name="Int. J. Syst. Evol. Microbiol.">
        <title>The Global Catalogue of Microorganisms (GCM) 10K type strain sequencing project: providing services to taxonomists for standard genome sequencing and annotation.</title>
        <authorList>
            <consortium name="The Broad Institute Genomics Platform"/>
            <consortium name="The Broad Institute Genome Sequencing Center for Infectious Disease"/>
            <person name="Wu L."/>
            <person name="Ma J."/>
        </authorList>
    </citation>
    <scope>NUCLEOTIDE SEQUENCE [LARGE SCALE GENOMIC DNA]</scope>
    <source>
        <strain evidence="4">CGMCC 1.15197</strain>
    </source>
</reference>
<feature type="domain" description="DUF218" evidence="2">
    <location>
        <begin position="98"/>
        <end position="245"/>
    </location>
</feature>
<gene>
    <name evidence="3" type="ORF">GCM10011383_22060</name>
</gene>